<protein>
    <submittedName>
        <fullName evidence="3">DegV family protein</fullName>
    </submittedName>
</protein>
<organism evidence="3 4">
    <name type="scientific">Helicovermis profundi</name>
    <dbReference type="NCBI Taxonomy" id="3065157"/>
    <lineage>
        <taxon>Bacteria</taxon>
        <taxon>Bacillati</taxon>
        <taxon>Bacillota</taxon>
        <taxon>Clostridia</taxon>
        <taxon>Helicovermis</taxon>
    </lineage>
</organism>
<dbReference type="PROSITE" id="PS51482">
    <property type="entry name" value="DEGV"/>
    <property type="match status" value="1"/>
</dbReference>
<keyword evidence="2" id="KW-0446">Lipid-binding</keyword>
<dbReference type="Gene3D" id="3.30.1180.10">
    <property type="match status" value="1"/>
</dbReference>
<dbReference type="PANTHER" id="PTHR33434">
    <property type="entry name" value="DEGV DOMAIN-CONTAINING PROTEIN DR_1986-RELATED"/>
    <property type="match status" value="1"/>
</dbReference>
<name>A0AAU9EXV0_9FIRM</name>
<dbReference type="NCBIfam" id="TIGR00762">
    <property type="entry name" value="DegV"/>
    <property type="match status" value="1"/>
</dbReference>
<dbReference type="GO" id="GO:0008289">
    <property type="term" value="F:lipid binding"/>
    <property type="evidence" value="ECO:0007669"/>
    <property type="project" value="UniProtKB-KW"/>
</dbReference>
<gene>
    <name evidence="3" type="ORF">HLPR_22160</name>
</gene>
<sequence length="288" mass="32430">MKIKIITDSNCDLSEKYIKDNDIPVVPFYFNLNGKHYEDNFGKELGYKEFYNELNNGVLSTTSQITPYNFEELFRKLTSEGYKLIYIGFSSALSETFNNAKLAKDSLVNENKDTDITLIDSLNATSGQGLLVYYAVKMLKGGKSKEQIINWVENNKNNVNTWFTVNSLMHLKRGGRISLTSATIGGILDVKPILMIDRNGKLVSIKKTRGRKKSIRALMDEFKEKVLDPENQVIFINHADCLEDAEFLKSMVLEEYNVKDVVINYLGPVIGSHGGPGLLSISFLGEDV</sequence>
<dbReference type="InterPro" id="IPR050270">
    <property type="entry name" value="DegV_domain_contain"/>
</dbReference>
<evidence type="ECO:0000313" key="3">
    <source>
        <dbReference type="EMBL" id="BEP29885.1"/>
    </source>
</evidence>
<evidence type="ECO:0000256" key="1">
    <source>
        <dbReference type="ARBA" id="ARBA00003238"/>
    </source>
</evidence>
<evidence type="ECO:0000256" key="2">
    <source>
        <dbReference type="ARBA" id="ARBA00023121"/>
    </source>
</evidence>
<evidence type="ECO:0000313" key="4">
    <source>
        <dbReference type="Proteomes" id="UP001321786"/>
    </source>
</evidence>
<reference evidence="3 4" key="1">
    <citation type="submission" date="2023-08" db="EMBL/GenBank/DDBJ databases">
        <title>Helicovermis profunda gen. nov., sp. nov., a novel mesophilic, fermentative bacterium within the Bacillota from a deep-sea hydrothermal vent chimney.</title>
        <authorList>
            <person name="Miyazaki U."/>
            <person name="Mizutani D."/>
            <person name="Hashimoto Y."/>
            <person name="Tame A."/>
            <person name="Sawayama S."/>
            <person name="Miyazaki J."/>
            <person name="Takai K."/>
            <person name="Nakagawa S."/>
        </authorList>
    </citation>
    <scope>NUCLEOTIDE SEQUENCE [LARGE SCALE GENOMIC DNA]</scope>
    <source>
        <strain evidence="3 4">S502</strain>
    </source>
</reference>
<dbReference type="Pfam" id="PF02645">
    <property type="entry name" value="DegV"/>
    <property type="match status" value="1"/>
</dbReference>
<dbReference type="Proteomes" id="UP001321786">
    <property type="component" value="Chromosome"/>
</dbReference>
<dbReference type="PANTHER" id="PTHR33434:SF3">
    <property type="entry name" value="DEGV DOMAIN-CONTAINING PROTEIN YITS"/>
    <property type="match status" value="1"/>
</dbReference>
<dbReference type="RefSeq" id="WP_338535496.1">
    <property type="nucleotide sequence ID" value="NZ_AP028654.1"/>
</dbReference>
<accession>A0AAU9EXV0</accession>
<dbReference type="KEGG" id="hprf:HLPR_22160"/>
<keyword evidence="4" id="KW-1185">Reference proteome</keyword>
<dbReference type="Gene3D" id="3.40.50.10440">
    <property type="entry name" value="Dihydroxyacetone kinase, domain 1"/>
    <property type="match status" value="1"/>
</dbReference>
<dbReference type="InterPro" id="IPR043168">
    <property type="entry name" value="DegV_C"/>
</dbReference>
<comment type="function">
    <text evidence="1">May bind long-chain fatty acids, such as palmitate, and may play a role in lipid transport or fatty acid metabolism.</text>
</comment>
<dbReference type="Gene3D" id="2.20.28.50">
    <property type="entry name" value="degv family protein"/>
    <property type="match status" value="1"/>
</dbReference>
<dbReference type="SUPFAM" id="SSF82549">
    <property type="entry name" value="DAK1/DegV-like"/>
    <property type="match status" value="1"/>
</dbReference>
<proteinExistence type="predicted"/>
<dbReference type="AlphaFoldDB" id="A0AAU9EXV0"/>
<dbReference type="InterPro" id="IPR003797">
    <property type="entry name" value="DegV"/>
</dbReference>
<dbReference type="EMBL" id="AP028654">
    <property type="protein sequence ID" value="BEP29885.1"/>
    <property type="molecule type" value="Genomic_DNA"/>
</dbReference>